<accession>A0A9W4CZH3</accession>
<proteinExistence type="predicted"/>
<dbReference type="AlphaFoldDB" id="A0A9W4CZH3"/>
<dbReference type="Proteomes" id="UP000683417">
    <property type="component" value="Unassembled WGS sequence"/>
</dbReference>
<comment type="caution">
    <text evidence="1">The sequence shown here is derived from an EMBL/GenBank/DDBJ whole genome shotgun (WGS) entry which is preliminary data.</text>
</comment>
<organism evidence="1 2">
    <name type="scientific">Blumeria graminis f. sp. triticale</name>
    <dbReference type="NCBI Taxonomy" id="1689686"/>
    <lineage>
        <taxon>Eukaryota</taxon>
        <taxon>Fungi</taxon>
        <taxon>Dikarya</taxon>
        <taxon>Ascomycota</taxon>
        <taxon>Pezizomycotina</taxon>
        <taxon>Leotiomycetes</taxon>
        <taxon>Erysiphales</taxon>
        <taxon>Erysiphaceae</taxon>
        <taxon>Blumeria</taxon>
    </lineage>
</organism>
<evidence type="ECO:0000313" key="1">
    <source>
        <dbReference type="EMBL" id="CAD6501346.1"/>
    </source>
</evidence>
<protein>
    <submittedName>
        <fullName evidence="1">BgTH12-01598</fullName>
    </submittedName>
</protein>
<feature type="non-terminal residue" evidence="1">
    <location>
        <position position="185"/>
    </location>
</feature>
<reference evidence="1" key="1">
    <citation type="submission" date="2020-10" db="EMBL/GenBank/DDBJ databases">
        <authorList>
            <person name="Muller C M."/>
        </authorList>
    </citation>
    <scope>NUCLEOTIDE SEQUENCE</scope>
    <source>
        <strain evidence="1">THUN-12</strain>
    </source>
</reference>
<gene>
    <name evidence="1" type="ORF">BGTH12_LOCUS2704</name>
</gene>
<name>A0A9W4CZH3_BLUGR</name>
<dbReference type="EMBL" id="CAJHIT010000005">
    <property type="protein sequence ID" value="CAD6501346.1"/>
    <property type="molecule type" value="Genomic_DNA"/>
</dbReference>
<sequence>DERATVCQQSILPFPSCKSLPVTTSCLLNSRPIQMLSTKKFVSLASALSSLFVVASAWGIEEGATCEHDTWTGDALIGIRNENCAWRNGIYTLVNSERLLYLQGSEGGGSRDFLIPLPRSRPYEKFYQGEMSNNYAAFDHGCNFSGVVYLHYLQGKLGPEVKDWQVENCERGYNTKEFERLSPWS</sequence>
<evidence type="ECO:0000313" key="2">
    <source>
        <dbReference type="Proteomes" id="UP000683417"/>
    </source>
</evidence>